<evidence type="ECO:0000313" key="4">
    <source>
        <dbReference type="Proteomes" id="UP000015101"/>
    </source>
</evidence>
<name>T1EQK8_HELRO</name>
<dbReference type="RefSeq" id="XP_009015859.1">
    <property type="nucleotide sequence ID" value="XM_009017611.1"/>
</dbReference>
<keyword evidence="1" id="KW-0812">Transmembrane</keyword>
<dbReference type="CTD" id="20198858"/>
<sequence>MKIQNLQVKSKHTKTFLKKTMETAFVFNFFFFTNYHIVEYTMSLTWNRSKEIVECGEKVRKLNFKTEDVKPSAPVFTYDGNFREFKVCDSITCESKTGKEIEYFMTSTKPFDQCGKEPNTIRLKQVGKQTVTCKASVYLGKKED</sequence>
<dbReference type="Proteomes" id="UP000015101">
    <property type="component" value="Unassembled WGS sequence"/>
</dbReference>
<reference evidence="2 4" key="2">
    <citation type="journal article" date="2013" name="Nature">
        <title>Insights into bilaterian evolution from three spiralian genomes.</title>
        <authorList>
            <person name="Simakov O."/>
            <person name="Marletaz F."/>
            <person name="Cho S.J."/>
            <person name="Edsinger-Gonzales E."/>
            <person name="Havlak P."/>
            <person name="Hellsten U."/>
            <person name="Kuo D.H."/>
            <person name="Larsson T."/>
            <person name="Lv J."/>
            <person name="Arendt D."/>
            <person name="Savage R."/>
            <person name="Osoegawa K."/>
            <person name="de Jong P."/>
            <person name="Grimwood J."/>
            <person name="Chapman J.A."/>
            <person name="Shapiro H."/>
            <person name="Aerts A."/>
            <person name="Otillar R.P."/>
            <person name="Terry A.Y."/>
            <person name="Boore J.L."/>
            <person name="Grigoriev I.V."/>
            <person name="Lindberg D.R."/>
            <person name="Seaver E.C."/>
            <person name="Weisblat D.A."/>
            <person name="Putnam N.H."/>
            <person name="Rokhsar D.S."/>
        </authorList>
    </citation>
    <scope>NUCLEOTIDE SEQUENCE</scope>
</reference>
<dbReference type="InParanoid" id="T1EQK8"/>
<keyword evidence="4" id="KW-1185">Reference proteome</keyword>
<keyword evidence="1" id="KW-0472">Membrane</keyword>
<organism evidence="3 4">
    <name type="scientific">Helobdella robusta</name>
    <name type="common">Californian leech</name>
    <dbReference type="NCBI Taxonomy" id="6412"/>
    <lineage>
        <taxon>Eukaryota</taxon>
        <taxon>Metazoa</taxon>
        <taxon>Spiralia</taxon>
        <taxon>Lophotrochozoa</taxon>
        <taxon>Annelida</taxon>
        <taxon>Clitellata</taxon>
        <taxon>Hirudinea</taxon>
        <taxon>Rhynchobdellida</taxon>
        <taxon>Glossiphoniidae</taxon>
        <taxon>Helobdella</taxon>
    </lineage>
</organism>
<dbReference type="KEGG" id="hro:HELRODRAFT_160667"/>
<accession>T1EQK8</accession>
<dbReference type="GeneID" id="20198858"/>
<evidence type="ECO:0000313" key="2">
    <source>
        <dbReference type="EMBL" id="ESO06491.1"/>
    </source>
</evidence>
<dbReference type="EnsemblMetazoa" id="HelroT160667">
    <property type="protein sequence ID" value="HelroP160667"/>
    <property type="gene ID" value="HelroG160667"/>
</dbReference>
<reference evidence="3" key="3">
    <citation type="submission" date="2015-06" db="UniProtKB">
        <authorList>
            <consortium name="EnsemblMetazoa"/>
        </authorList>
    </citation>
    <scope>IDENTIFICATION</scope>
</reference>
<gene>
    <name evidence="3" type="primary">20198858</name>
    <name evidence="2" type="ORF">HELRODRAFT_160667</name>
</gene>
<dbReference type="HOGENOM" id="CLU_1798530_0_0_1"/>
<dbReference type="EMBL" id="AMQM01000641">
    <property type="status" value="NOT_ANNOTATED_CDS"/>
    <property type="molecule type" value="Genomic_DNA"/>
</dbReference>
<proteinExistence type="predicted"/>
<dbReference type="AlphaFoldDB" id="T1EQK8"/>
<keyword evidence="1" id="KW-1133">Transmembrane helix</keyword>
<evidence type="ECO:0000313" key="3">
    <source>
        <dbReference type="EnsemblMetazoa" id="HelroP160667"/>
    </source>
</evidence>
<evidence type="ECO:0000256" key="1">
    <source>
        <dbReference type="SAM" id="Phobius"/>
    </source>
</evidence>
<reference evidence="4" key="1">
    <citation type="submission" date="2012-12" db="EMBL/GenBank/DDBJ databases">
        <authorList>
            <person name="Hellsten U."/>
            <person name="Grimwood J."/>
            <person name="Chapman J.A."/>
            <person name="Shapiro H."/>
            <person name="Aerts A."/>
            <person name="Otillar R.P."/>
            <person name="Terry A.Y."/>
            <person name="Boore J.L."/>
            <person name="Simakov O."/>
            <person name="Marletaz F."/>
            <person name="Cho S.-J."/>
            <person name="Edsinger-Gonzales E."/>
            <person name="Havlak P."/>
            <person name="Kuo D.-H."/>
            <person name="Larsson T."/>
            <person name="Lv J."/>
            <person name="Arendt D."/>
            <person name="Savage R."/>
            <person name="Osoegawa K."/>
            <person name="de Jong P."/>
            <person name="Lindberg D.R."/>
            <person name="Seaver E.C."/>
            <person name="Weisblat D.A."/>
            <person name="Putnam N.H."/>
            <person name="Grigoriev I.V."/>
            <person name="Rokhsar D.S."/>
        </authorList>
    </citation>
    <scope>NUCLEOTIDE SEQUENCE</scope>
</reference>
<protein>
    <submittedName>
        <fullName evidence="2 3">Uncharacterized protein</fullName>
    </submittedName>
</protein>
<feature type="transmembrane region" description="Helical" evidence="1">
    <location>
        <begin position="21"/>
        <end position="38"/>
    </location>
</feature>
<dbReference type="EMBL" id="KB096324">
    <property type="protein sequence ID" value="ESO06491.1"/>
    <property type="molecule type" value="Genomic_DNA"/>
</dbReference>